<reference evidence="9 10" key="1">
    <citation type="journal article" date="2014" name="Genome Biol. Evol.">
        <title>The secreted proteins of Achlya hypogyna and Thraustotheca clavata identify the ancestral oomycete secretome and reveal gene acquisitions by horizontal gene transfer.</title>
        <authorList>
            <person name="Misner I."/>
            <person name="Blouin N."/>
            <person name="Leonard G."/>
            <person name="Richards T.A."/>
            <person name="Lane C.E."/>
        </authorList>
    </citation>
    <scope>NUCLEOTIDE SEQUENCE [LARGE SCALE GENOMIC DNA]</scope>
    <source>
        <strain evidence="9 10">ATCC 48635</strain>
    </source>
</reference>
<dbReference type="GO" id="GO:0016020">
    <property type="term" value="C:membrane"/>
    <property type="evidence" value="ECO:0007669"/>
    <property type="project" value="TreeGrafter"/>
</dbReference>
<dbReference type="PANTHER" id="PTHR13140:SF845">
    <property type="entry name" value="MYOSIN-LIKE PROTEIN"/>
    <property type="match status" value="1"/>
</dbReference>
<protein>
    <submittedName>
        <fullName evidence="9">Myosin-like protein</fullName>
    </submittedName>
</protein>
<dbReference type="SUPFAM" id="SSF52540">
    <property type="entry name" value="P-loop containing nucleoside triphosphate hydrolases"/>
    <property type="match status" value="1"/>
</dbReference>
<dbReference type="InterPro" id="IPR036961">
    <property type="entry name" value="Kinesin_motor_dom_sf"/>
</dbReference>
<keyword evidence="10" id="KW-1185">Reference proteome</keyword>
<evidence type="ECO:0000259" key="8">
    <source>
        <dbReference type="PROSITE" id="PS51757"/>
    </source>
</evidence>
<dbReference type="GO" id="GO:0005524">
    <property type="term" value="F:ATP binding"/>
    <property type="evidence" value="ECO:0007669"/>
    <property type="project" value="UniProtKB-UniRule"/>
</dbReference>
<evidence type="ECO:0000313" key="10">
    <source>
        <dbReference type="Proteomes" id="UP000243579"/>
    </source>
</evidence>
<dbReference type="Pfam" id="PF00063">
    <property type="entry name" value="Myosin_head"/>
    <property type="match status" value="1"/>
</dbReference>
<dbReference type="Gene3D" id="1.20.58.530">
    <property type="match status" value="1"/>
</dbReference>
<dbReference type="GO" id="GO:0051015">
    <property type="term" value="F:actin filament binding"/>
    <property type="evidence" value="ECO:0007669"/>
    <property type="project" value="TreeGrafter"/>
</dbReference>
<sequence>MTVSDLILLPEVSEAAVVKELSIRYRANEVYTYIGPVLIAVNPYKTLKKDGLSLYDEHWIDEFSGREMHENDPHPFAIAESAYSHLMRFQTNQCLLITGESGSGKTETSKHVLQYIANISTKARTRQAVNQARTLTDVKKQEIDEVVNKVRRILIRASPVLEAFGNAQTIRNNNSSRFGKYMLLQMNVAGQVVGGFIHNYLLEKNRVIMQAAGERNFHCFYHLLAGASAADRSAWNLKDASHFKLLQNENRTIDDVDDRVEYQNMAHHMTAVGISDEEQRSIYQQIAAILHLGNVSFLSLVDDSHNPCCKIDPATRESLDVAAKLLGVTPESLDEMFTFKSLVINRQETLIPLTASQGTKVLHSLAKVLYENIFTWLVQRVNKGIHTARGSSHTMGILDIYGFEIFQENAFEQLCINYVNEKLQQLFISQTLQSEQQEYQREGVAWVHIEYFNNQVVCDLIEDAKMPGIMPLLDEQCAISQTTVDVLMHRFNETYDKKHPHYTKSRVKGSTFQVRHYAGTVEYDVTNFAEANIDSFFTELYANLAKSTNAYVRNLLTDDRSTKEKLKRPPSTSFQFRGQVATLLAELQRCNPHYVRCIKPNDKKVSGMISSELVAAQVRCLGLIENIRVRRAGFCYRETYATFLHRYKILSTTSWPAPKNCSSRQATLELLTAPDMGVLPSLQPQSVLKANGGKDAAMPVHADGKPLTPLEVYRMHLAMKNGSKAVDKAIEKKIIPFQEDADSMGCFSLGRNKVFIKHPAALFSLERLRQDKLPEIARIIEAAWVRRLLRIRLAKYQVVYDDLMRRLDAVKRNIADRGMRRAGANNKVTIAALYGRWTSLADAVLPARTRFHAQLEAAELHNKVAFAQSFVRRNAAVANLRKLKAAVAVFSSRWKGRQTRKNMPYEQWQRCYQVMLGIRTEFERLFGKKKRRRDTLDRVYLGDYINCSKYPALRALITDARQRQILFAGETLKVNEKTVAQSRLLLIGETYMHNVKAEKIDKPKERRRVQIAALKSLSMSSLQDNYLFVHVEGEVDLMYEVDQKTEIVMLLRKRFKELRKKELPVMISDEIEFEAKKNQRNLVKFVKAPTVATTTLEKVDKKHVIVRVGTLQQRRY</sequence>
<dbReference type="GO" id="GO:0005737">
    <property type="term" value="C:cytoplasm"/>
    <property type="evidence" value="ECO:0007669"/>
    <property type="project" value="TreeGrafter"/>
</dbReference>
<dbReference type="PROSITE" id="PS51456">
    <property type="entry name" value="MYOSIN_MOTOR"/>
    <property type="match status" value="1"/>
</dbReference>
<dbReference type="PRINTS" id="PR00193">
    <property type="entry name" value="MYOSINHEAVY"/>
</dbReference>
<dbReference type="Gene3D" id="1.10.10.820">
    <property type="match status" value="1"/>
</dbReference>
<organism evidence="9 10">
    <name type="scientific">Achlya hypogyna</name>
    <name type="common">Oomycete</name>
    <name type="synonym">Protoachlya hypogyna</name>
    <dbReference type="NCBI Taxonomy" id="1202772"/>
    <lineage>
        <taxon>Eukaryota</taxon>
        <taxon>Sar</taxon>
        <taxon>Stramenopiles</taxon>
        <taxon>Oomycota</taxon>
        <taxon>Saprolegniomycetes</taxon>
        <taxon>Saprolegniales</taxon>
        <taxon>Achlyaceae</taxon>
        <taxon>Achlya</taxon>
    </lineage>
</organism>
<dbReference type="InterPro" id="IPR010926">
    <property type="entry name" value="Myosin_TH1"/>
</dbReference>
<dbReference type="Gene3D" id="3.40.850.10">
    <property type="entry name" value="Kinesin motor domain"/>
    <property type="match status" value="1"/>
</dbReference>
<feature type="domain" description="TH1" evidence="8">
    <location>
        <begin position="929"/>
        <end position="1110"/>
    </location>
</feature>
<name>A0A1V9Y5V6_ACHHY</name>
<feature type="domain" description="Myosin motor" evidence="7">
    <location>
        <begin position="1"/>
        <end position="770"/>
    </location>
</feature>
<comment type="similarity">
    <text evidence="6">Belongs to the TRAFAC class myosin-kinesin ATPase superfamily. Myosin family.</text>
</comment>
<dbReference type="GO" id="GO:0007015">
    <property type="term" value="P:actin filament organization"/>
    <property type="evidence" value="ECO:0007669"/>
    <property type="project" value="TreeGrafter"/>
</dbReference>
<keyword evidence="5 6" id="KW-0009">Actin-binding</keyword>
<dbReference type="OrthoDB" id="6108017at2759"/>
<proteinExistence type="inferred from homology"/>
<keyword evidence="4 6" id="KW-0505">Motor protein</keyword>
<keyword evidence="3 6" id="KW-0518">Myosin</keyword>
<dbReference type="PANTHER" id="PTHR13140">
    <property type="entry name" value="MYOSIN"/>
    <property type="match status" value="1"/>
</dbReference>
<keyword evidence="1 6" id="KW-0547">Nucleotide-binding</keyword>
<dbReference type="Gene3D" id="1.20.120.720">
    <property type="entry name" value="Myosin VI head, motor domain, U50 subdomain"/>
    <property type="match status" value="1"/>
</dbReference>
<evidence type="ECO:0000256" key="4">
    <source>
        <dbReference type="ARBA" id="ARBA00023175"/>
    </source>
</evidence>
<evidence type="ECO:0000256" key="2">
    <source>
        <dbReference type="ARBA" id="ARBA00022840"/>
    </source>
</evidence>
<evidence type="ECO:0000256" key="3">
    <source>
        <dbReference type="ARBA" id="ARBA00023123"/>
    </source>
</evidence>
<dbReference type="EMBL" id="JNBR01002837">
    <property type="protein sequence ID" value="OQR81087.1"/>
    <property type="molecule type" value="Genomic_DNA"/>
</dbReference>
<accession>A0A1V9Y5V6</accession>
<evidence type="ECO:0000256" key="6">
    <source>
        <dbReference type="PROSITE-ProRule" id="PRU00782"/>
    </source>
</evidence>
<feature type="region of interest" description="Actin-binding" evidence="6">
    <location>
        <begin position="580"/>
        <end position="602"/>
    </location>
</feature>
<dbReference type="AlphaFoldDB" id="A0A1V9Y5V6"/>
<dbReference type="Proteomes" id="UP000243579">
    <property type="component" value="Unassembled WGS sequence"/>
</dbReference>
<gene>
    <name evidence="9" type="ORF">ACHHYP_16796</name>
</gene>
<evidence type="ECO:0000256" key="1">
    <source>
        <dbReference type="ARBA" id="ARBA00022741"/>
    </source>
</evidence>
<dbReference type="GO" id="GO:0000146">
    <property type="term" value="F:microfilament motor activity"/>
    <property type="evidence" value="ECO:0007669"/>
    <property type="project" value="TreeGrafter"/>
</dbReference>
<dbReference type="GO" id="GO:0016459">
    <property type="term" value="C:myosin complex"/>
    <property type="evidence" value="ECO:0007669"/>
    <property type="project" value="UniProtKB-KW"/>
</dbReference>
<dbReference type="PROSITE" id="PS51757">
    <property type="entry name" value="TH1"/>
    <property type="match status" value="1"/>
</dbReference>
<dbReference type="STRING" id="1202772.A0A1V9Y5V6"/>
<evidence type="ECO:0000259" key="7">
    <source>
        <dbReference type="PROSITE" id="PS51456"/>
    </source>
</evidence>
<comment type="caution">
    <text evidence="9">The sequence shown here is derived from an EMBL/GenBank/DDBJ whole genome shotgun (WGS) entry which is preliminary data.</text>
</comment>
<keyword evidence="2 6" id="KW-0067">ATP-binding</keyword>
<dbReference type="SMART" id="SM00242">
    <property type="entry name" value="MYSc"/>
    <property type="match status" value="1"/>
</dbReference>
<evidence type="ECO:0000313" key="9">
    <source>
        <dbReference type="EMBL" id="OQR81087.1"/>
    </source>
</evidence>
<dbReference type="Pfam" id="PF06017">
    <property type="entry name" value="Myosin_TH1"/>
    <property type="match status" value="1"/>
</dbReference>
<dbReference type="InterPro" id="IPR001609">
    <property type="entry name" value="Myosin_head_motor_dom-like"/>
</dbReference>
<feature type="binding site" evidence="6">
    <location>
        <begin position="99"/>
        <end position="106"/>
    </location>
    <ligand>
        <name>ATP</name>
        <dbReference type="ChEBI" id="CHEBI:30616"/>
    </ligand>
</feature>
<dbReference type="InterPro" id="IPR027417">
    <property type="entry name" value="P-loop_NTPase"/>
</dbReference>
<evidence type="ECO:0000256" key="5">
    <source>
        <dbReference type="ARBA" id="ARBA00023203"/>
    </source>
</evidence>